<dbReference type="AlphaFoldDB" id="A0A5N5TAK4"/>
<dbReference type="PANTHER" id="PTHR11370:SF4">
    <property type="entry name" value="DNA-REPAIR PROTEIN XRCC1 N-TERMINAL DOMAIN-CONTAINING PROTEIN"/>
    <property type="match status" value="1"/>
</dbReference>
<accession>A0A5N5TAK4</accession>
<dbReference type="Gene3D" id="2.60.120.260">
    <property type="entry name" value="Galactose-binding domain-like"/>
    <property type="match status" value="1"/>
</dbReference>
<feature type="region of interest" description="Disordered" evidence="1">
    <location>
        <begin position="307"/>
        <end position="332"/>
    </location>
</feature>
<dbReference type="OrthoDB" id="25840at2759"/>
<evidence type="ECO:0000313" key="4">
    <source>
        <dbReference type="Proteomes" id="UP000326759"/>
    </source>
</evidence>
<evidence type="ECO:0000256" key="1">
    <source>
        <dbReference type="SAM" id="MobiDB-lite"/>
    </source>
</evidence>
<organism evidence="3 4">
    <name type="scientific">Armadillidium nasatum</name>
    <dbReference type="NCBI Taxonomy" id="96803"/>
    <lineage>
        <taxon>Eukaryota</taxon>
        <taxon>Metazoa</taxon>
        <taxon>Ecdysozoa</taxon>
        <taxon>Arthropoda</taxon>
        <taxon>Crustacea</taxon>
        <taxon>Multicrustacea</taxon>
        <taxon>Malacostraca</taxon>
        <taxon>Eumalacostraca</taxon>
        <taxon>Peracarida</taxon>
        <taxon>Isopoda</taxon>
        <taxon>Oniscidea</taxon>
        <taxon>Crinocheta</taxon>
        <taxon>Armadillidiidae</taxon>
        <taxon>Armadillidium</taxon>
    </lineage>
</organism>
<name>A0A5N5TAK4_9CRUS</name>
<comment type="caution">
    <text evidence="3">The sequence shown here is derived from an EMBL/GenBank/DDBJ whole genome shotgun (WGS) entry which is preliminary data.</text>
</comment>
<dbReference type="PANTHER" id="PTHR11370">
    <property type="entry name" value="DNA-REPAIR PROTEIN XRCC1"/>
    <property type="match status" value="1"/>
</dbReference>
<proteinExistence type="predicted"/>
<dbReference type="Pfam" id="PF01834">
    <property type="entry name" value="XRCC1_N"/>
    <property type="match status" value="1"/>
</dbReference>
<dbReference type="Proteomes" id="UP000326759">
    <property type="component" value="Unassembled WGS sequence"/>
</dbReference>
<sequence length="560" mass="63220">MLSPLHLRIRNAELKNLLSGNGMWLSSLQNQSSSITADLQLEKAISINFIDIGNYNCAMIRVDVGMSMWPSTQDFVSLLPTVVLMTPVDCRTERNSKAVRMFKKDDLDKENVKKKWDRVRIVCSQPFRKNVQFGLTFFKLHSQDVSSELNNSLKSPTIKITEDIKDEMKSVLYTDKLPQTIPESLQSLEQSRLNAKGLDCCVDSYDARKLSSPLSRGAQLVMARKQMLSESKVKVDKKALELEALEFLLSLSLTRSDIHSLRVSHIRTEFENRRKRPLDTREKLIFKGIALDFSAERLKKLDLESNSDAENNKRTLSSTNHSSPTAIDKTKRNLQSLSRNSLALTDSVVTNISSKRKRYETTDADELEHSTSSLNKFTSSSAKNGINSKIVDIDSDDDDYEKSIRNDIGNDFPLTDTNSYNLKEKPFDKYGTVRRRQNGDSSSCSTFIECPICAGFVIYNPVAYLLKQEAKLTKGSGNPGNYVSDSTLRETANQGRAGQTTYLDLFSQNEIENHASICEGNNRSESPSLEQMEECPICGNMFDINRIQTHAEECAERNFL</sequence>
<dbReference type="InterPro" id="IPR008979">
    <property type="entry name" value="Galactose-bd-like_sf"/>
</dbReference>
<reference evidence="3 4" key="1">
    <citation type="journal article" date="2019" name="PLoS Biol.">
        <title>Sex chromosomes control vertical transmission of feminizing Wolbachia symbionts in an isopod.</title>
        <authorList>
            <person name="Becking T."/>
            <person name="Chebbi M.A."/>
            <person name="Giraud I."/>
            <person name="Moumen B."/>
            <person name="Laverre T."/>
            <person name="Caubet Y."/>
            <person name="Peccoud J."/>
            <person name="Gilbert C."/>
            <person name="Cordaux R."/>
        </authorList>
    </citation>
    <scope>NUCLEOTIDE SEQUENCE [LARGE SCALE GENOMIC DNA]</scope>
    <source>
        <strain evidence="3">ANa2</strain>
        <tissue evidence="3">Whole body excluding digestive tract and cuticle</tissue>
    </source>
</reference>
<dbReference type="GO" id="GO:0003684">
    <property type="term" value="F:damaged DNA binding"/>
    <property type="evidence" value="ECO:0007669"/>
    <property type="project" value="InterPro"/>
</dbReference>
<dbReference type="GO" id="GO:0005634">
    <property type="term" value="C:nucleus"/>
    <property type="evidence" value="ECO:0007669"/>
    <property type="project" value="InterPro"/>
</dbReference>
<feature type="compositionally biased region" description="Polar residues" evidence="1">
    <location>
        <begin position="307"/>
        <end position="325"/>
    </location>
</feature>
<gene>
    <name evidence="3" type="primary">Xrcc1</name>
    <name evidence="3" type="ORF">Anas_11869</name>
</gene>
<dbReference type="GO" id="GO:0006284">
    <property type="term" value="P:base-excision repair"/>
    <property type="evidence" value="ECO:0007669"/>
    <property type="project" value="TreeGrafter"/>
</dbReference>
<keyword evidence="4" id="KW-1185">Reference proteome</keyword>
<evidence type="ECO:0000259" key="2">
    <source>
        <dbReference type="Pfam" id="PF01834"/>
    </source>
</evidence>
<dbReference type="SUPFAM" id="SSF49785">
    <property type="entry name" value="Galactose-binding domain-like"/>
    <property type="match status" value="1"/>
</dbReference>
<feature type="domain" description="DNA-repair protein Xrcc1 N-terminal" evidence="2">
    <location>
        <begin position="15"/>
        <end position="140"/>
    </location>
</feature>
<evidence type="ECO:0000313" key="3">
    <source>
        <dbReference type="EMBL" id="KAB7503512.1"/>
    </source>
</evidence>
<dbReference type="GO" id="GO:0000012">
    <property type="term" value="P:single strand break repair"/>
    <property type="evidence" value="ECO:0007669"/>
    <property type="project" value="InterPro"/>
</dbReference>
<dbReference type="EMBL" id="SEYY01005049">
    <property type="protein sequence ID" value="KAB7503512.1"/>
    <property type="molecule type" value="Genomic_DNA"/>
</dbReference>
<protein>
    <submittedName>
        <fullName evidence="3">DNA repair protein XRCC1</fullName>
    </submittedName>
</protein>
<dbReference type="FunFam" id="2.60.120.260:FF:000025">
    <property type="entry name" value="DNA repair protein XRCC1 isoform X1"/>
    <property type="match status" value="1"/>
</dbReference>
<dbReference type="InterPro" id="IPR002706">
    <property type="entry name" value="Xrcc1_N"/>
</dbReference>